<reference evidence="2" key="1">
    <citation type="submission" date="2020-07" db="EMBL/GenBank/DDBJ databases">
        <title>Genome sequence and genetic diversity analysis of an under-domesticated orphan crop, white fonio (Digitaria exilis).</title>
        <authorList>
            <person name="Bennetzen J.L."/>
            <person name="Chen S."/>
            <person name="Ma X."/>
            <person name="Wang X."/>
            <person name="Yssel A.E.J."/>
            <person name="Chaluvadi S.R."/>
            <person name="Johnson M."/>
            <person name="Gangashetty P."/>
            <person name="Hamidou F."/>
            <person name="Sanogo M.D."/>
            <person name="Zwaenepoel A."/>
            <person name="Wallace J."/>
            <person name="Van De Peer Y."/>
            <person name="Van Deynze A."/>
        </authorList>
    </citation>
    <scope>NUCLEOTIDE SEQUENCE</scope>
    <source>
        <tissue evidence="2">Leaves</tissue>
    </source>
</reference>
<dbReference type="PANTHER" id="PTHR31325">
    <property type="entry name" value="OS01G0798800 PROTEIN-RELATED"/>
    <property type="match status" value="1"/>
</dbReference>
<dbReference type="AlphaFoldDB" id="A0A835ASD3"/>
<evidence type="ECO:0000259" key="1">
    <source>
        <dbReference type="Pfam" id="PF13968"/>
    </source>
</evidence>
<comment type="caution">
    <text evidence="2">The sequence shown here is derived from an EMBL/GenBank/DDBJ whole genome shotgun (WGS) entry which is preliminary data.</text>
</comment>
<dbReference type="Proteomes" id="UP000636709">
    <property type="component" value="Unassembled WGS sequence"/>
</dbReference>
<dbReference type="OrthoDB" id="1189310at2759"/>
<dbReference type="InterPro" id="IPR025315">
    <property type="entry name" value="DUF4220"/>
</dbReference>
<keyword evidence="3" id="KW-1185">Reference proteome</keyword>
<protein>
    <recommendedName>
        <fullName evidence="1">DUF4220 domain-containing protein</fullName>
    </recommendedName>
</protein>
<sequence length="95" mass="10492">MSRPERKTRRRLESGWQAKLQLVSAFFLWFAYQVAEAAATSAIGNLSLCGFDASEEEKQIVAFWAPFLLLHLGGPGNLTSYAIYGGQQALRAQSP</sequence>
<evidence type="ECO:0000313" key="3">
    <source>
        <dbReference type="Proteomes" id="UP000636709"/>
    </source>
</evidence>
<proteinExistence type="predicted"/>
<organism evidence="2 3">
    <name type="scientific">Digitaria exilis</name>
    <dbReference type="NCBI Taxonomy" id="1010633"/>
    <lineage>
        <taxon>Eukaryota</taxon>
        <taxon>Viridiplantae</taxon>
        <taxon>Streptophyta</taxon>
        <taxon>Embryophyta</taxon>
        <taxon>Tracheophyta</taxon>
        <taxon>Spermatophyta</taxon>
        <taxon>Magnoliopsida</taxon>
        <taxon>Liliopsida</taxon>
        <taxon>Poales</taxon>
        <taxon>Poaceae</taxon>
        <taxon>PACMAD clade</taxon>
        <taxon>Panicoideae</taxon>
        <taxon>Panicodae</taxon>
        <taxon>Paniceae</taxon>
        <taxon>Anthephorinae</taxon>
        <taxon>Digitaria</taxon>
    </lineage>
</organism>
<evidence type="ECO:0000313" key="2">
    <source>
        <dbReference type="EMBL" id="KAF8669858.1"/>
    </source>
</evidence>
<feature type="domain" description="DUF4220" evidence="1">
    <location>
        <begin position="29"/>
        <end position="90"/>
    </location>
</feature>
<accession>A0A835ASD3</accession>
<dbReference type="EMBL" id="JACEFO010002268">
    <property type="protein sequence ID" value="KAF8669858.1"/>
    <property type="molecule type" value="Genomic_DNA"/>
</dbReference>
<dbReference type="Pfam" id="PF13968">
    <property type="entry name" value="DUF4220"/>
    <property type="match status" value="1"/>
</dbReference>
<gene>
    <name evidence="2" type="ORF">HU200_051034</name>
</gene>
<name>A0A835ASD3_9POAL</name>